<feature type="compositionally biased region" description="Basic and acidic residues" evidence="1">
    <location>
        <begin position="55"/>
        <end position="70"/>
    </location>
</feature>
<feature type="domain" description="EF-hand" evidence="2">
    <location>
        <begin position="54"/>
        <end position="89"/>
    </location>
</feature>
<evidence type="ECO:0000256" key="1">
    <source>
        <dbReference type="SAM" id="MobiDB-lite"/>
    </source>
</evidence>
<dbReference type="InterPro" id="IPR011992">
    <property type="entry name" value="EF-hand-dom_pair"/>
</dbReference>
<dbReference type="Gene3D" id="1.10.238.10">
    <property type="entry name" value="EF-hand"/>
    <property type="match status" value="1"/>
</dbReference>
<dbReference type="AlphaFoldDB" id="A0A437LZF7"/>
<dbReference type="InterPro" id="IPR018247">
    <property type="entry name" value="EF_Hand_1_Ca_BS"/>
</dbReference>
<keyword evidence="3" id="KW-0418">Kinase</keyword>
<name>A0A437LZF7_9SPHN</name>
<sequence>MWKFLGGVIAAMLVMGGGLLIWQGMGDRPHVAASAPSASAANAAEPLATPPAADEATKEERRFNRYDKDRDGKIGADEYLASRHKAYAKLDTNGDGRLSFEEWAIKTTTKFAGADADKSGTLDAAEFATTKVVRKTRAPAPCKPDADD</sequence>
<dbReference type="RefSeq" id="WP_127744835.1">
    <property type="nucleotide sequence ID" value="NZ_SACN01000002.1"/>
</dbReference>
<keyword evidence="3" id="KW-0808">Transferase</keyword>
<evidence type="ECO:0000313" key="3">
    <source>
        <dbReference type="EMBL" id="RVT90819.1"/>
    </source>
</evidence>
<feature type="region of interest" description="Disordered" evidence="1">
    <location>
        <begin position="31"/>
        <end position="70"/>
    </location>
</feature>
<feature type="compositionally biased region" description="Low complexity" evidence="1">
    <location>
        <begin position="32"/>
        <end position="54"/>
    </location>
</feature>
<proteinExistence type="predicted"/>
<dbReference type="SUPFAM" id="SSF47473">
    <property type="entry name" value="EF-hand"/>
    <property type="match status" value="1"/>
</dbReference>
<dbReference type="Pfam" id="PF13202">
    <property type="entry name" value="EF-hand_5"/>
    <property type="match status" value="3"/>
</dbReference>
<dbReference type="PROSITE" id="PS50222">
    <property type="entry name" value="EF_HAND_2"/>
    <property type="match status" value="1"/>
</dbReference>
<dbReference type="PROSITE" id="PS00018">
    <property type="entry name" value="EF_HAND_1"/>
    <property type="match status" value="3"/>
</dbReference>
<evidence type="ECO:0000259" key="2">
    <source>
        <dbReference type="PROSITE" id="PS50222"/>
    </source>
</evidence>
<dbReference type="EMBL" id="SACN01000002">
    <property type="protein sequence ID" value="RVT90819.1"/>
    <property type="molecule type" value="Genomic_DNA"/>
</dbReference>
<evidence type="ECO:0000313" key="4">
    <source>
        <dbReference type="Proteomes" id="UP000282971"/>
    </source>
</evidence>
<dbReference type="GO" id="GO:0016301">
    <property type="term" value="F:kinase activity"/>
    <property type="evidence" value="ECO:0007669"/>
    <property type="project" value="UniProtKB-KW"/>
</dbReference>
<dbReference type="CDD" id="cd00051">
    <property type="entry name" value="EFh"/>
    <property type="match status" value="1"/>
</dbReference>
<comment type="caution">
    <text evidence="3">The sequence shown here is derived from an EMBL/GenBank/DDBJ whole genome shotgun (WGS) entry which is preliminary data.</text>
</comment>
<organism evidence="3 4">
    <name type="scientific">Sphingomonas crocodyli</name>
    <dbReference type="NCBI Taxonomy" id="1979270"/>
    <lineage>
        <taxon>Bacteria</taxon>
        <taxon>Pseudomonadati</taxon>
        <taxon>Pseudomonadota</taxon>
        <taxon>Alphaproteobacteria</taxon>
        <taxon>Sphingomonadales</taxon>
        <taxon>Sphingomonadaceae</taxon>
        <taxon>Sphingomonas</taxon>
    </lineage>
</organism>
<accession>A0A437LZF7</accession>
<reference evidence="3 4" key="1">
    <citation type="submission" date="2019-01" db="EMBL/GenBank/DDBJ databases">
        <authorList>
            <person name="Chen W.-M."/>
        </authorList>
    </citation>
    <scope>NUCLEOTIDE SEQUENCE [LARGE SCALE GENOMIC DNA]</scope>
    <source>
        <strain evidence="3 4">CCP-7</strain>
    </source>
</reference>
<dbReference type="OrthoDB" id="7391686at2"/>
<keyword evidence="4" id="KW-1185">Reference proteome</keyword>
<protein>
    <submittedName>
        <fullName evidence="3">Histidine kinase</fullName>
    </submittedName>
</protein>
<dbReference type="GO" id="GO:0005509">
    <property type="term" value="F:calcium ion binding"/>
    <property type="evidence" value="ECO:0007669"/>
    <property type="project" value="InterPro"/>
</dbReference>
<dbReference type="InterPro" id="IPR002048">
    <property type="entry name" value="EF_hand_dom"/>
</dbReference>
<dbReference type="Proteomes" id="UP000282971">
    <property type="component" value="Unassembled WGS sequence"/>
</dbReference>
<gene>
    <name evidence="3" type="ORF">EOD43_14825</name>
</gene>